<protein>
    <submittedName>
        <fullName evidence="1">9546_t:CDS:1</fullName>
    </submittedName>
</protein>
<dbReference type="EMBL" id="CAJVQC010176781">
    <property type="protein sequence ID" value="CAG8851536.1"/>
    <property type="molecule type" value="Genomic_DNA"/>
</dbReference>
<sequence>FIRAENSMADLIYRFNEIRDLTIQHHPFHVNIYIDMKLNNVVILHLEKLEHLNYDFLNAAKKYKPKFVGMYQGIVSPHPRCKEDDETSTSQ</sequence>
<organism evidence="1 2">
    <name type="scientific">Racocetra persica</name>
    <dbReference type="NCBI Taxonomy" id="160502"/>
    <lineage>
        <taxon>Eukaryota</taxon>
        <taxon>Fungi</taxon>
        <taxon>Fungi incertae sedis</taxon>
        <taxon>Mucoromycota</taxon>
        <taxon>Glomeromycotina</taxon>
        <taxon>Glomeromycetes</taxon>
        <taxon>Diversisporales</taxon>
        <taxon>Gigasporaceae</taxon>
        <taxon>Racocetra</taxon>
    </lineage>
</organism>
<name>A0ACA9SZN8_9GLOM</name>
<evidence type="ECO:0000313" key="1">
    <source>
        <dbReference type="EMBL" id="CAG8851536.1"/>
    </source>
</evidence>
<feature type="non-terminal residue" evidence="1">
    <location>
        <position position="91"/>
    </location>
</feature>
<dbReference type="Proteomes" id="UP000789920">
    <property type="component" value="Unassembled WGS sequence"/>
</dbReference>
<accession>A0ACA9SZN8</accession>
<proteinExistence type="predicted"/>
<gene>
    <name evidence="1" type="ORF">RPERSI_LOCUS36611</name>
</gene>
<comment type="caution">
    <text evidence="1">The sequence shown here is derived from an EMBL/GenBank/DDBJ whole genome shotgun (WGS) entry which is preliminary data.</text>
</comment>
<keyword evidence="2" id="KW-1185">Reference proteome</keyword>
<evidence type="ECO:0000313" key="2">
    <source>
        <dbReference type="Proteomes" id="UP000789920"/>
    </source>
</evidence>
<reference evidence="1" key="1">
    <citation type="submission" date="2021-06" db="EMBL/GenBank/DDBJ databases">
        <authorList>
            <person name="Kallberg Y."/>
            <person name="Tangrot J."/>
            <person name="Rosling A."/>
        </authorList>
    </citation>
    <scope>NUCLEOTIDE SEQUENCE</scope>
    <source>
        <strain evidence="1">MA461A</strain>
    </source>
</reference>
<feature type="non-terminal residue" evidence="1">
    <location>
        <position position="1"/>
    </location>
</feature>